<organism evidence="2 3">
    <name type="scientific">Blastopirellula marina</name>
    <dbReference type="NCBI Taxonomy" id="124"/>
    <lineage>
        <taxon>Bacteria</taxon>
        <taxon>Pseudomonadati</taxon>
        <taxon>Planctomycetota</taxon>
        <taxon>Planctomycetia</taxon>
        <taxon>Pirellulales</taxon>
        <taxon>Pirellulaceae</taxon>
        <taxon>Blastopirellula</taxon>
    </lineage>
</organism>
<feature type="transmembrane region" description="Helical" evidence="1">
    <location>
        <begin position="124"/>
        <end position="143"/>
    </location>
</feature>
<feature type="transmembrane region" description="Helical" evidence="1">
    <location>
        <begin position="6"/>
        <end position="25"/>
    </location>
</feature>
<keyword evidence="1" id="KW-0812">Transmembrane</keyword>
<gene>
    <name evidence="2" type="ORF">C5Y83_26575</name>
</gene>
<dbReference type="Proteomes" id="UP000238322">
    <property type="component" value="Unassembled WGS sequence"/>
</dbReference>
<keyword evidence="1" id="KW-0472">Membrane</keyword>
<evidence type="ECO:0000313" key="3">
    <source>
        <dbReference type="Proteomes" id="UP000238322"/>
    </source>
</evidence>
<evidence type="ECO:0008006" key="4">
    <source>
        <dbReference type="Google" id="ProtNLM"/>
    </source>
</evidence>
<protein>
    <recommendedName>
        <fullName evidence="4">DUF998 domain-containing protein</fullName>
    </recommendedName>
</protein>
<comment type="caution">
    <text evidence="2">The sequence shown here is derived from an EMBL/GenBank/DDBJ whole genome shotgun (WGS) entry which is preliminary data.</text>
</comment>
<dbReference type="PROSITE" id="PS51257">
    <property type="entry name" value="PROKAR_LIPOPROTEIN"/>
    <property type="match status" value="1"/>
</dbReference>
<accession>A0A2S8FBS8</accession>
<evidence type="ECO:0000256" key="1">
    <source>
        <dbReference type="SAM" id="Phobius"/>
    </source>
</evidence>
<keyword evidence="1" id="KW-1133">Transmembrane helix</keyword>
<feature type="transmembrane region" description="Helical" evidence="1">
    <location>
        <begin position="61"/>
        <end position="79"/>
    </location>
</feature>
<feature type="transmembrane region" description="Helical" evidence="1">
    <location>
        <begin position="155"/>
        <end position="171"/>
    </location>
</feature>
<dbReference type="AlphaFoldDB" id="A0A2S8FBS8"/>
<sequence length="224" mass="25650">MSSSWHRRLLAIFTVFFGCVAVNLFTGDFIANDIGPSLYFGFPLPFFEEVIGIVYERDFDLVALAIDIAVTLSVTLFAYPAIQKRLRAEIKFRPRFHLSTLIFAITFVAILLGLTHLYSNEGRAVQEVLATFGPSIAVGIAYFGARWSEQETRESTFVLLLVSMLVVYLLGPEERPFNKPLLLFQNWSIQLWLIWFVWAVEIDRLFPNIHVESETDNTSEDRDD</sequence>
<dbReference type="RefSeq" id="WP_105332817.1">
    <property type="nucleotide sequence ID" value="NZ_PUHY01000015.1"/>
</dbReference>
<dbReference type="OrthoDB" id="9990963at2"/>
<feature type="transmembrane region" description="Helical" evidence="1">
    <location>
        <begin position="100"/>
        <end position="118"/>
    </location>
</feature>
<evidence type="ECO:0000313" key="2">
    <source>
        <dbReference type="EMBL" id="PQO29623.1"/>
    </source>
</evidence>
<name>A0A2S8FBS8_9BACT</name>
<proteinExistence type="predicted"/>
<reference evidence="2 3" key="1">
    <citation type="submission" date="2018-02" db="EMBL/GenBank/DDBJ databases">
        <title>Comparative genomes isolates from brazilian mangrove.</title>
        <authorList>
            <person name="Araujo J.E."/>
            <person name="Taketani R.G."/>
            <person name="Silva M.C.P."/>
            <person name="Loureco M.V."/>
            <person name="Andreote F.D."/>
        </authorList>
    </citation>
    <scope>NUCLEOTIDE SEQUENCE [LARGE SCALE GENOMIC DNA]</scope>
    <source>
        <strain evidence="2 3">Hex-1 MGV</strain>
    </source>
</reference>
<dbReference type="EMBL" id="PUHY01000015">
    <property type="protein sequence ID" value="PQO29623.1"/>
    <property type="molecule type" value="Genomic_DNA"/>
</dbReference>
<feature type="transmembrane region" description="Helical" evidence="1">
    <location>
        <begin position="183"/>
        <end position="200"/>
    </location>
</feature>